<evidence type="ECO:0000256" key="2">
    <source>
        <dbReference type="PROSITE-ProRule" id="PRU01091"/>
    </source>
</evidence>
<protein>
    <submittedName>
        <fullName evidence="4">DNA-binding response regulator</fullName>
    </submittedName>
</protein>
<dbReference type="InterPro" id="IPR036388">
    <property type="entry name" value="WH-like_DNA-bd_sf"/>
</dbReference>
<accession>A0A6I6HPI0</accession>
<dbReference type="InterPro" id="IPR016032">
    <property type="entry name" value="Sig_transdc_resp-reg_C-effctor"/>
</dbReference>
<dbReference type="Pfam" id="PF00486">
    <property type="entry name" value="Trans_reg_C"/>
    <property type="match status" value="1"/>
</dbReference>
<feature type="DNA-binding region" description="OmpR/PhoB-type" evidence="2">
    <location>
        <begin position="80"/>
        <end position="178"/>
    </location>
</feature>
<evidence type="ECO:0000256" key="1">
    <source>
        <dbReference type="ARBA" id="ARBA00023125"/>
    </source>
</evidence>
<dbReference type="PROSITE" id="PS51755">
    <property type="entry name" value="OMPR_PHOB"/>
    <property type="match status" value="1"/>
</dbReference>
<keyword evidence="1 2" id="KW-0238">DNA-binding</keyword>
<proteinExistence type="predicted"/>
<dbReference type="SUPFAM" id="SSF46894">
    <property type="entry name" value="C-terminal effector domain of the bipartite response regulators"/>
    <property type="match status" value="1"/>
</dbReference>
<dbReference type="OrthoDB" id="8850975at2"/>
<dbReference type="GO" id="GO:0000160">
    <property type="term" value="P:phosphorelay signal transduction system"/>
    <property type="evidence" value="ECO:0007669"/>
    <property type="project" value="InterPro"/>
</dbReference>
<organism evidence="4 5">
    <name type="scientific">Variovorax paradoxus</name>
    <dbReference type="NCBI Taxonomy" id="34073"/>
    <lineage>
        <taxon>Bacteria</taxon>
        <taxon>Pseudomonadati</taxon>
        <taxon>Pseudomonadota</taxon>
        <taxon>Betaproteobacteria</taxon>
        <taxon>Burkholderiales</taxon>
        <taxon>Comamonadaceae</taxon>
        <taxon>Variovorax</taxon>
    </lineage>
</organism>
<feature type="domain" description="OmpR/PhoB-type" evidence="3">
    <location>
        <begin position="80"/>
        <end position="178"/>
    </location>
</feature>
<reference evidence="4 5" key="1">
    <citation type="submission" date="2019-12" db="EMBL/GenBank/DDBJ databases">
        <title>Hybrid Genome Assemblies of two High G+C Isolates from Undergraduate Microbiology Courses.</title>
        <authorList>
            <person name="Ne Ville C.J."/>
            <person name="Enright D."/>
            <person name="Hernandez I."/>
            <person name="Dodsworth J."/>
            <person name="Orwin P.M."/>
        </authorList>
    </citation>
    <scope>NUCLEOTIDE SEQUENCE [LARGE SCALE GENOMIC DNA]</scope>
    <source>
        <strain evidence="4 5">CSUSB</strain>
    </source>
</reference>
<dbReference type="CDD" id="cd00383">
    <property type="entry name" value="trans_reg_C"/>
    <property type="match status" value="1"/>
</dbReference>
<dbReference type="AlphaFoldDB" id="A0A6I6HPI0"/>
<dbReference type="GO" id="GO:0003677">
    <property type="term" value="F:DNA binding"/>
    <property type="evidence" value="ECO:0007669"/>
    <property type="project" value="UniProtKB-UniRule"/>
</dbReference>
<evidence type="ECO:0000259" key="3">
    <source>
        <dbReference type="PROSITE" id="PS51755"/>
    </source>
</evidence>
<dbReference type="EMBL" id="CP046622">
    <property type="protein sequence ID" value="QGW84926.1"/>
    <property type="molecule type" value="Genomic_DNA"/>
</dbReference>
<evidence type="ECO:0000313" key="5">
    <source>
        <dbReference type="Proteomes" id="UP000425817"/>
    </source>
</evidence>
<dbReference type="SMART" id="SM00862">
    <property type="entry name" value="Trans_reg_C"/>
    <property type="match status" value="1"/>
</dbReference>
<dbReference type="InterPro" id="IPR001867">
    <property type="entry name" value="OmpR/PhoB-type_DNA-bd"/>
</dbReference>
<dbReference type="Gene3D" id="1.10.10.10">
    <property type="entry name" value="Winged helix-like DNA-binding domain superfamily/Winged helix DNA-binding domain"/>
    <property type="match status" value="1"/>
</dbReference>
<evidence type="ECO:0000313" key="4">
    <source>
        <dbReference type="EMBL" id="QGW84926.1"/>
    </source>
</evidence>
<dbReference type="Proteomes" id="UP000425817">
    <property type="component" value="Chromosome"/>
</dbReference>
<dbReference type="GO" id="GO:0006355">
    <property type="term" value="P:regulation of DNA-templated transcription"/>
    <property type="evidence" value="ECO:0007669"/>
    <property type="project" value="InterPro"/>
</dbReference>
<gene>
    <name evidence="4" type="ORF">GOQ09_08380</name>
</gene>
<name>A0A6I6HPI0_VARPD</name>
<sequence>MVFLAVASDAESSVLQLQQVKALVGHQTPVLCLASRKQLSSLSDLHWNATNEVIVSPTSFIEFCCVARMFMRRFGVSVPDADPTWDCYRFSLTSDVVEVSGEREHLRAVEFDLALELFCHAGHTLTRDWLYSTVWDKGEDTQSRSLDVSISRLRRTLDLKANGWDLRAVQGLGYRLERLHEKKRATASPGARV</sequence>